<dbReference type="OrthoDB" id="3694130at2"/>
<dbReference type="AlphaFoldDB" id="A0A1H0M0K3"/>
<accession>A0A1H0M0K3</accession>
<reference evidence="2" key="1">
    <citation type="submission" date="2016-10" db="EMBL/GenBank/DDBJ databases">
        <authorList>
            <person name="Varghese N."/>
            <person name="Submissions S."/>
        </authorList>
    </citation>
    <scope>NUCLEOTIDE SEQUENCE [LARGE SCALE GENOMIC DNA]</scope>
    <source>
        <strain evidence="2">IBRC-M 10655</strain>
    </source>
</reference>
<gene>
    <name evidence="1" type="ORF">SAMN05192558_104369</name>
</gene>
<dbReference type="RefSeq" id="WP_091574852.1">
    <property type="nucleotide sequence ID" value="NZ_FNDV01000005.1"/>
</dbReference>
<protein>
    <submittedName>
        <fullName evidence="1">Uncharacterized protein</fullName>
    </submittedName>
</protein>
<keyword evidence="2" id="KW-1185">Reference proteome</keyword>
<dbReference type="STRING" id="504798.SAMN05421871_10591"/>
<dbReference type="Proteomes" id="UP000199651">
    <property type="component" value="Unassembled WGS sequence"/>
</dbReference>
<name>A0A1H0M0K3_9PSEU</name>
<dbReference type="EMBL" id="FNJB01000004">
    <property type="protein sequence ID" value="SDO73988.1"/>
    <property type="molecule type" value="Genomic_DNA"/>
</dbReference>
<sequence>MIKVYHPWPVPVQALCYSEPAALTDMEVWVSRVRERGLIGSDVRFAVRREEVPVGVLSDEAGSREVRPSSYLVFARDGFEVVDRMSFLRRYREP</sequence>
<organism evidence="1 2">
    <name type="scientific">Actinokineospora alba</name>
    <dbReference type="NCBI Taxonomy" id="504798"/>
    <lineage>
        <taxon>Bacteria</taxon>
        <taxon>Bacillati</taxon>
        <taxon>Actinomycetota</taxon>
        <taxon>Actinomycetes</taxon>
        <taxon>Pseudonocardiales</taxon>
        <taxon>Pseudonocardiaceae</taxon>
        <taxon>Actinokineospora</taxon>
    </lineage>
</organism>
<proteinExistence type="predicted"/>
<evidence type="ECO:0000313" key="1">
    <source>
        <dbReference type="EMBL" id="SDO73988.1"/>
    </source>
</evidence>
<evidence type="ECO:0000313" key="2">
    <source>
        <dbReference type="Proteomes" id="UP000199651"/>
    </source>
</evidence>